<dbReference type="RefSeq" id="WP_092360354.1">
    <property type="nucleotide sequence ID" value="NZ_CAJJSN010000054.1"/>
</dbReference>
<organism evidence="1 2">
    <name type="scientific">Enterocloster lavalensis</name>
    <dbReference type="NCBI Taxonomy" id="460384"/>
    <lineage>
        <taxon>Bacteria</taxon>
        <taxon>Bacillati</taxon>
        <taxon>Bacillota</taxon>
        <taxon>Clostridia</taxon>
        <taxon>Lachnospirales</taxon>
        <taxon>Lachnospiraceae</taxon>
        <taxon>Enterocloster</taxon>
    </lineage>
</organism>
<gene>
    <name evidence="1" type="ORF">SAMN05216313_10184</name>
</gene>
<dbReference type="InterPro" id="IPR036412">
    <property type="entry name" value="HAD-like_sf"/>
</dbReference>
<evidence type="ECO:0000313" key="2">
    <source>
        <dbReference type="Proteomes" id="UP000198508"/>
    </source>
</evidence>
<dbReference type="Gene3D" id="3.40.50.1000">
    <property type="entry name" value="HAD superfamily/HAD-like"/>
    <property type="match status" value="1"/>
</dbReference>
<evidence type="ECO:0000313" key="1">
    <source>
        <dbReference type="EMBL" id="SES94727.1"/>
    </source>
</evidence>
<dbReference type="STRING" id="460384.SAMN05216313_10184"/>
<reference evidence="2" key="1">
    <citation type="submission" date="2016-10" db="EMBL/GenBank/DDBJ databases">
        <authorList>
            <person name="Varghese N."/>
            <person name="Submissions S."/>
        </authorList>
    </citation>
    <scope>NUCLEOTIDE SEQUENCE [LARGE SCALE GENOMIC DNA]</scope>
    <source>
        <strain evidence="2">NLAE-zl-G277</strain>
    </source>
</reference>
<dbReference type="AlphaFoldDB" id="A0A1I0AKC1"/>
<dbReference type="NCBIfam" id="TIGR01509">
    <property type="entry name" value="HAD-SF-IA-v3"/>
    <property type="match status" value="1"/>
</dbReference>
<dbReference type="InterPro" id="IPR023198">
    <property type="entry name" value="PGP-like_dom2"/>
</dbReference>
<dbReference type="GO" id="GO:0008967">
    <property type="term" value="F:phosphoglycolate phosphatase activity"/>
    <property type="evidence" value="ECO:0007669"/>
    <property type="project" value="TreeGrafter"/>
</dbReference>
<dbReference type="Proteomes" id="UP000198508">
    <property type="component" value="Unassembled WGS sequence"/>
</dbReference>
<dbReference type="PANTHER" id="PTHR43434:SF1">
    <property type="entry name" value="PHOSPHOGLYCOLATE PHOSPHATASE"/>
    <property type="match status" value="1"/>
</dbReference>
<dbReference type="PANTHER" id="PTHR43434">
    <property type="entry name" value="PHOSPHOGLYCOLATE PHOSPHATASE"/>
    <property type="match status" value="1"/>
</dbReference>
<keyword evidence="2" id="KW-1185">Reference proteome</keyword>
<dbReference type="GO" id="GO:0005829">
    <property type="term" value="C:cytosol"/>
    <property type="evidence" value="ECO:0007669"/>
    <property type="project" value="TreeGrafter"/>
</dbReference>
<dbReference type="GO" id="GO:0006281">
    <property type="term" value="P:DNA repair"/>
    <property type="evidence" value="ECO:0007669"/>
    <property type="project" value="TreeGrafter"/>
</dbReference>
<accession>A0A1I0AKC1</accession>
<dbReference type="SFLD" id="SFLDG01129">
    <property type="entry name" value="C1.5:_HAD__Beta-PGM__Phosphata"/>
    <property type="match status" value="1"/>
</dbReference>
<dbReference type="Pfam" id="PF13419">
    <property type="entry name" value="HAD_2"/>
    <property type="match status" value="1"/>
</dbReference>
<dbReference type="SFLD" id="SFLDS00003">
    <property type="entry name" value="Haloacid_Dehalogenase"/>
    <property type="match status" value="1"/>
</dbReference>
<protein>
    <submittedName>
        <fullName evidence="1">Haloacid dehalogenase superfamily, subfamily IA, variant 3 with third motif having DD or ED</fullName>
    </submittedName>
</protein>
<dbReference type="SUPFAM" id="SSF56784">
    <property type="entry name" value="HAD-like"/>
    <property type="match status" value="1"/>
</dbReference>
<dbReference type="Gene3D" id="1.10.150.240">
    <property type="entry name" value="Putative phosphatase, domain 2"/>
    <property type="match status" value="1"/>
</dbReference>
<name>A0A1I0AKC1_9FIRM</name>
<proteinExistence type="predicted"/>
<dbReference type="CDD" id="cd07505">
    <property type="entry name" value="HAD_BPGM-like"/>
    <property type="match status" value="1"/>
</dbReference>
<dbReference type="InterPro" id="IPR041492">
    <property type="entry name" value="HAD_2"/>
</dbReference>
<dbReference type="InterPro" id="IPR050155">
    <property type="entry name" value="HAD-like_hydrolase_sf"/>
</dbReference>
<dbReference type="InterPro" id="IPR023214">
    <property type="entry name" value="HAD_sf"/>
</dbReference>
<sequence>MINATAVEAVIFDMDGVLIDSEVVYMNRLRWFVRDFLGKQVPEERLLTMVGATGNGHFEAVREYCPPDWDIEVFRSHYREFGKDKPIDYPGILFPDALPALEWLKGHGYRTVLATSTVREKAEEIKALCGFGAYMEFVLCGDMFRESKPNPEIYLRCLELLKLPGEKCLVVEDSPYGIEAAVRAGIPVAVRRERRFPVDQRGADWYIDSLAELPGLLTGGLK</sequence>
<dbReference type="InterPro" id="IPR006439">
    <property type="entry name" value="HAD-SF_hydro_IA"/>
</dbReference>
<dbReference type="EMBL" id="FOIM01000001">
    <property type="protein sequence ID" value="SES94727.1"/>
    <property type="molecule type" value="Genomic_DNA"/>
</dbReference>